<reference evidence="1 2" key="1">
    <citation type="journal article" date="2011" name="J. Bacteriol.">
        <title>Genome sequence of the verrucomicrobium Opitutus terrae PB90-1, an abundant inhabitant of rice paddy soil ecosystems.</title>
        <authorList>
            <person name="van Passel M.W."/>
            <person name="Kant R."/>
            <person name="Palva A."/>
            <person name="Copeland A."/>
            <person name="Lucas S."/>
            <person name="Lapidus A."/>
            <person name="Glavina del Rio T."/>
            <person name="Pitluck S."/>
            <person name="Goltsman E."/>
            <person name="Clum A."/>
            <person name="Sun H."/>
            <person name="Schmutz J."/>
            <person name="Larimer F.W."/>
            <person name="Land M.L."/>
            <person name="Hauser L."/>
            <person name="Kyrpides N."/>
            <person name="Mikhailova N."/>
            <person name="Richardson P.P."/>
            <person name="Janssen P.H."/>
            <person name="de Vos W.M."/>
            <person name="Smidt H."/>
        </authorList>
    </citation>
    <scope>NUCLEOTIDE SEQUENCE [LARGE SCALE GENOMIC DNA]</scope>
    <source>
        <strain evidence="2">DSM 11246 / JCM 15787 / PB90-1</strain>
    </source>
</reference>
<dbReference type="eggNOG" id="COG3735">
    <property type="taxonomic scope" value="Bacteria"/>
</dbReference>
<name>B1ZMH6_OPITP</name>
<dbReference type="Pfam" id="PF01963">
    <property type="entry name" value="TraB_PrgY_gumN"/>
    <property type="match status" value="1"/>
</dbReference>
<dbReference type="Proteomes" id="UP000007013">
    <property type="component" value="Chromosome"/>
</dbReference>
<evidence type="ECO:0000313" key="2">
    <source>
        <dbReference type="Proteomes" id="UP000007013"/>
    </source>
</evidence>
<sequence>MNFKRPLPRALCWSIVERPITLLATIHTGPFGGYQFPPMADALIHGADIAYFEIDPLEKWDIGFMFRPTNSATTLLQEVGPAIYRRLEQELSLNRPLANCAAGGIGDLIELSTPTQMTAGYEMDWGVDRTVCQRYRAQKKEIRFLETSEDQGRAAVSGPLHEIVAELDAWRTTGCLPRADSTQILNAYEAADLPTLARLRSELAPLRPTRILAQLQERESRWLEKIVDIAAEKKSVLIAAGVLHFPGEDGLLSQLSRRDFTVLDIGSQ</sequence>
<evidence type="ECO:0008006" key="3">
    <source>
        <dbReference type="Google" id="ProtNLM"/>
    </source>
</evidence>
<proteinExistence type="predicted"/>
<dbReference type="RefSeq" id="WP_012373859.1">
    <property type="nucleotide sequence ID" value="NC_010571.1"/>
</dbReference>
<gene>
    <name evidence="1" type="ordered locus">Oter_1033</name>
</gene>
<protein>
    <recommendedName>
        <fullName evidence="3">GumN family protein</fullName>
    </recommendedName>
</protein>
<dbReference type="OrthoDB" id="9798714at2"/>
<dbReference type="InterPro" id="IPR002816">
    <property type="entry name" value="TraB/PrgY/GumN_fam"/>
</dbReference>
<dbReference type="HOGENOM" id="CLU_1037621_0_0_0"/>
<organism evidence="1 2">
    <name type="scientific">Opitutus terrae (strain DSM 11246 / JCM 15787 / PB90-1)</name>
    <dbReference type="NCBI Taxonomy" id="452637"/>
    <lineage>
        <taxon>Bacteria</taxon>
        <taxon>Pseudomonadati</taxon>
        <taxon>Verrucomicrobiota</taxon>
        <taxon>Opitutia</taxon>
        <taxon>Opitutales</taxon>
        <taxon>Opitutaceae</taxon>
        <taxon>Opitutus</taxon>
    </lineage>
</organism>
<dbReference type="STRING" id="452637.Oter_1033"/>
<dbReference type="AlphaFoldDB" id="B1ZMH6"/>
<evidence type="ECO:0000313" key="1">
    <source>
        <dbReference type="EMBL" id="ACB74321.1"/>
    </source>
</evidence>
<dbReference type="CDD" id="cd14789">
    <property type="entry name" value="Tiki"/>
    <property type="match status" value="1"/>
</dbReference>
<dbReference type="KEGG" id="ote:Oter_1033"/>
<accession>B1ZMH6</accession>
<dbReference type="EMBL" id="CP001032">
    <property type="protein sequence ID" value="ACB74321.1"/>
    <property type="molecule type" value="Genomic_DNA"/>
</dbReference>
<keyword evidence="2" id="KW-1185">Reference proteome</keyword>